<keyword evidence="3" id="KW-1185">Reference proteome</keyword>
<dbReference type="Proteomes" id="UP000053257">
    <property type="component" value="Unassembled WGS sequence"/>
</dbReference>
<dbReference type="STRING" id="745531.A0A0C3PRI2"/>
<dbReference type="PANTHER" id="PTHR11695:SF294">
    <property type="entry name" value="RETICULON-4-INTERACTING PROTEIN 1, MITOCHONDRIAL"/>
    <property type="match status" value="1"/>
</dbReference>
<name>A0A0C3PRI2_PHLG1</name>
<feature type="region of interest" description="Disordered" evidence="1">
    <location>
        <begin position="446"/>
        <end position="471"/>
    </location>
</feature>
<evidence type="ECO:0000313" key="3">
    <source>
        <dbReference type="Proteomes" id="UP000053257"/>
    </source>
</evidence>
<reference evidence="2 3" key="1">
    <citation type="journal article" date="2014" name="PLoS Genet.">
        <title>Analysis of the Phlebiopsis gigantea genome, transcriptome and secretome provides insight into its pioneer colonization strategies of wood.</title>
        <authorList>
            <person name="Hori C."/>
            <person name="Ishida T."/>
            <person name="Igarashi K."/>
            <person name="Samejima M."/>
            <person name="Suzuki H."/>
            <person name="Master E."/>
            <person name="Ferreira P."/>
            <person name="Ruiz-Duenas F.J."/>
            <person name="Held B."/>
            <person name="Canessa P."/>
            <person name="Larrondo L.F."/>
            <person name="Schmoll M."/>
            <person name="Druzhinina I.S."/>
            <person name="Kubicek C.P."/>
            <person name="Gaskell J.A."/>
            <person name="Kersten P."/>
            <person name="St John F."/>
            <person name="Glasner J."/>
            <person name="Sabat G."/>
            <person name="Splinter BonDurant S."/>
            <person name="Syed K."/>
            <person name="Yadav J."/>
            <person name="Mgbeahuruike A.C."/>
            <person name="Kovalchuk A."/>
            <person name="Asiegbu F.O."/>
            <person name="Lackner G."/>
            <person name="Hoffmeister D."/>
            <person name="Rencoret J."/>
            <person name="Gutierrez A."/>
            <person name="Sun H."/>
            <person name="Lindquist E."/>
            <person name="Barry K."/>
            <person name="Riley R."/>
            <person name="Grigoriev I.V."/>
            <person name="Henrissat B."/>
            <person name="Kues U."/>
            <person name="Berka R.M."/>
            <person name="Martinez A.T."/>
            <person name="Covert S.F."/>
            <person name="Blanchette R.A."/>
            <person name="Cullen D."/>
        </authorList>
    </citation>
    <scope>NUCLEOTIDE SEQUENCE [LARGE SCALE GENOMIC DNA]</scope>
    <source>
        <strain evidence="2 3">11061_1 CR5-6</strain>
    </source>
</reference>
<feature type="compositionally biased region" description="Polar residues" evidence="1">
    <location>
        <begin position="81"/>
        <end position="110"/>
    </location>
</feature>
<evidence type="ECO:0000313" key="2">
    <source>
        <dbReference type="EMBL" id="KIP09818.1"/>
    </source>
</evidence>
<dbReference type="InterPro" id="IPR050700">
    <property type="entry name" value="YIM1/Zinc_Alcohol_DH_Fams"/>
</dbReference>
<dbReference type="Gene3D" id="3.40.50.720">
    <property type="entry name" value="NAD(P)-binding Rossmann-like Domain"/>
    <property type="match status" value="1"/>
</dbReference>
<dbReference type="GO" id="GO:0005739">
    <property type="term" value="C:mitochondrion"/>
    <property type="evidence" value="ECO:0007669"/>
    <property type="project" value="TreeGrafter"/>
</dbReference>
<dbReference type="EMBL" id="KN840461">
    <property type="protein sequence ID" value="KIP09818.1"/>
    <property type="molecule type" value="Genomic_DNA"/>
</dbReference>
<feature type="region of interest" description="Disordered" evidence="1">
    <location>
        <begin position="171"/>
        <end position="208"/>
    </location>
</feature>
<dbReference type="AlphaFoldDB" id="A0A0C3PRI2"/>
<feature type="region of interest" description="Disordered" evidence="1">
    <location>
        <begin position="1"/>
        <end position="148"/>
    </location>
</feature>
<sequence length="702" mass="75657">MSALLEEDESEYSDITPGGSSAEPSRSPSPLPEEEPTAQPDRPSGTSGPTAVVRSRSHRSAKESSSDDGSENPDARLQAYARSQGQLKKSYSYTRRLSRSISPTPFSYSQTLPTHTIPPPTLEPGVPNKPGLTLPHAAYNGGSKAASGDGKVDLVRAGIAQTSMATVEVTRGAALQDPTPAQKKKRRTFSFQLPFRRSKGPSGKGKESLTPAHLLSTLPIPVAYLSHLPPPSYVPPSYVLVQVFAVGLDSLDSLLVQEKTVNGAKSAGFIPGRSIVGKAIEVGWEVKADVCRRGEWIIGLLDVKQSGALAEFIVIERHRIHRAPQPLSRPGTLFPSIRHSHVRTKSLPSQFNRHPFAQMHQDLLAPIAMSIEELAVLPICGVPAYRAIRTFADVISPAKPRPNNADSGRRARILVLQGHDGPGAIAVQMLSYKGVQVWVQVPDSVAREDASSGEEEDADGPGPSGTTRTKETRFDRLEARLRAWGAEAICVGDPLEVLERLAQDGRSFDAILDTIGGTDVWEAGRKVLLVDPEQDTSLAQDAAFTTLVGDTPSRPIPSAQDHLRSGFRSLKRTMSTGNRSRSNSPTKSSSNSLRSPSKDSLGPLSRRSPSTKVKTQKRSVSYAWVSVAADLDFEGGDVRDSLGALVGMVEEGLVRPWLGDERDDEEPRIVPFDKSPEIFRRDGDGPVGPLKDGGTCVVRIIP</sequence>
<organism evidence="2 3">
    <name type="scientific">Phlebiopsis gigantea (strain 11061_1 CR5-6)</name>
    <name type="common">White-rot fungus</name>
    <name type="synonym">Peniophora gigantea</name>
    <dbReference type="NCBI Taxonomy" id="745531"/>
    <lineage>
        <taxon>Eukaryota</taxon>
        <taxon>Fungi</taxon>
        <taxon>Dikarya</taxon>
        <taxon>Basidiomycota</taxon>
        <taxon>Agaricomycotina</taxon>
        <taxon>Agaricomycetes</taxon>
        <taxon>Polyporales</taxon>
        <taxon>Phanerochaetaceae</taxon>
        <taxon>Phlebiopsis</taxon>
    </lineage>
</organism>
<dbReference type="Gene3D" id="3.90.180.10">
    <property type="entry name" value="Medium-chain alcohol dehydrogenases, catalytic domain"/>
    <property type="match status" value="1"/>
</dbReference>
<dbReference type="OrthoDB" id="201656at2759"/>
<feature type="region of interest" description="Disordered" evidence="1">
    <location>
        <begin position="548"/>
        <end position="615"/>
    </location>
</feature>
<feature type="compositionally biased region" description="Low complexity" evidence="1">
    <location>
        <begin position="580"/>
        <end position="601"/>
    </location>
</feature>
<dbReference type="PANTHER" id="PTHR11695">
    <property type="entry name" value="ALCOHOL DEHYDROGENASE RELATED"/>
    <property type="match status" value="1"/>
</dbReference>
<dbReference type="SUPFAM" id="SSF50129">
    <property type="entry name" value="GroES-like"/>
    <property type="match status" value="1"/>
</dbReference>
<accession>A0A0C3PRI2</accession>
<dbReference type="InterPro" id="IPR011032">
    <property type="entry name" value="GroES-like_sf"/>
</dbReference>
<evidence type="ECO:0000256" key="1">
    <source>
        <dbReference type="SAM" id="MobiDB-lite"/>
    </source>
</evidence>
<protein>
    <submittedName>
        <fullName evidence="2">Uncharacterized protein</fullName>
    </submittedName>
</protein>
<proteinExistence type="predicted"/>
<gene>
    <name evidence="2" type="ORF">PHLGIDRAFT_28790</name>
</gene>
<dbReference type="HOGENOM" id="CLU_450632_0_0_1"/>
<feature type="compositionally biased region" description="Acidic residues" evidence="1">
    <location>
        <begin position="1"/>
        <end position="12"/>
    </location>
</feature>